<organism evidence="1 2">
    <name type="scientific">Actinomortierella ambigua</name>
    <dbReference type="NCBI Taxonomy" id="1343610"/>
    <lineage>
        <taxon>Eukaryota</taxon>
        <taxon>Fungi</taxon>
        <taxon>Fungi incertae sedis</taxon>
        <taxon>Mucoromycota</taxon>
        <taxon>Mortierellomycotina</taxon>
        <taxon>Mortierellomycetes</taxon>
        <taxon>Mortierellales</taxon>
        <taxon>Mortierellaceae</taxon>
        <taxon>Actinomortierella</taxon>
    </lineage>
</organism>
<proteinExistence type="predicted"/>
<keyword evidence="2" id="KW-1185">Reference proteome</keyword>
<dbReference type="AlphaFoldDB" id="A0A9P6TV01"/>
<comment type="caution">
    <text evidence="1">The sequence shown here is derived from an EMBL/GenBank/DDBJ whole genome shotgun (WGS) entry which is preliminary data.</text>
</comment>
<protein>
    <submittedName>
        <fullName evidence="1">Uncharacterized protein</fullName>
    </submittedName>
</protein>
<dbReference type="SUPFAM" id="SSF51197">
    <property type="entry name" value="Clavaminate synthase-like"/>
    <property type="match status" value="1"/>
</dbReference>
<dbReference type="Proteomes" id="UP000807716">
    <property type="component" value="Unassembled WGS sequence"/>
</dbReference>
<reference evidence="1" key="1">
    <citation type="journal article" date="2020" name="Fungal Divers.">
        <title>Resolving the Mortierellaceae phylogeny through synthesis of multi-gene phylogenetics and phylogenomics.</title>
        <authorList>
            <person name="Vandepol N."/>
            <person name="Liber J."/>
            <person name="Desiro A."/>
            <person name="Na H."/>
            <person name="Kennedy M."/>
            <person name="Barry K."/>
            <person name="Grigoriev I.V."/>
            <person name="Miller A.N."/>
            <person name="O'Donnell K."/>
            <person name="Stajich J.E."/>
            <person name="Bonito G."/>
        </authorList>
    </citation>
    <scope>NUCLEOTIDE SEQUENCE</scope>
    <source>
        <strain evidence="1">BC1065</strain>
    </source>
</reference>
<accession>A0A9P6TV01</accession>
<feature type="non-terminal residue" evidence="1">
    <location>
        <position position="1"/>
    </location>
</feature>
<sequence length="146" mass="16461">MPVNFQYTLDDILQMGGPFQKGVHVPIGRIDHNMEKTLEMQCFQKGIPHVVQRWQGQRGWAPDVFTVDNLAQQLDGQPVSCVNQSSGKTLSMPVPEYGSYLDRCRSKKPPKPRIYAKDISCPPAWSAVVDKILPEYLRPLGPNDLL</sequence>
<gene>
    <name evidence="1" type="ORF">DFQ27_002140</name>
</gene>
<evidence type="ECO:0000313" key="1">
    <source>
        <dbReference type="EMBL" id="KAG0247361.1"/>
    </source>
</evidence>
<evidence type="ECO:0000313" key="2">
    <source>
        <dbReference type="Proteomes" id="UP000807716"/>
    </source>
</evidence>
<dbReference type="Gene3D" id="2.60.120.650">
    <property type="entry name" value="Cupin"/>
    <property type="match status" value="1"/>
</dbReference>
<name>A0A9P6TV01_9FUNG</name>
<dbReference type="EMBL" id="JAAAJB010001787">
    <property type="protein sequence ID" value="KAG0247361.1"/>
    <property type="molecule type" value="Genomic_DNA"/>
</dbReference>